<evidence type="ECO:0000313" key="3">
    <source>
        <dbReference type="Proteomes" id="UP000830115"/>
    </source>
</evidence>
<dbReference type="Pfam" id="PF04070">
    <property type="entry name" value="DUF378"/>
    <property type="match status" value="1"/>
</dbReference>
<name>A0ABY4LZS2_9ACTN</name>
<protein>
    <submittedName>
        <fullName evidence="2">DUF378 domain-containing protein</fullName>
    </submittedName>
</protein>
<organism evidence="2 3">
    <name type="scientific">Streptomyces halobius</name>
    <dbReference type="NCBI Taxonomy" id="2879846"/>
    <lineage>
        <taxon>Bacteria</taxon>
        <taxon>Bacillati</taxon>
        <taxon>Actinomycetota</taxon>
        <taxon>Actinomycetes</taxon>
        <taxon>Kitasatosporales</taxon>
        <taxon>Streptomycetaceae</taxon>
        <taxon>Streptomyces</taxon>
    </lineage>
</organism>
<evidence type="ECO:0000313" key="2">
    <source>
        <dbReference type="EMBL" id="UQA90692.1"/>
    </source>
</evidence>
<dbReference type="EMBL" id="CP086322">
    <property type="protein sequence ID" value="UQA90692.1"/>
    <property type="molecule type" value="Genomic_DNA"/>
</dbReference>
<keyword evidence="1" id="KW-0812">Transmembrane</keyword>
<feature type="transmembrane region" description="Helical" evidence="1">
    <location>
        <begin position="46"/>
        <end position="66"/>
    </location>
</feature>
<sequence length="72" mass="7809">MRPRNALDWVAFVLLLIGAFAWGAFVTDVNVLDRALEPIADPLDDAVFVLIALSGLYWIARVAGLGPRDSSP</sequence>
<gene>
    <name evidence="2" type="ORF">K9S39_01210</name>
</gene>
<keyword evidence="1" id="KW-1133">Transmembrane helix</keyword>
<feature type="transmembrane region" description="Helical" evidence="1">
    <location>
        <begin position="7"/>
        <end position="26"/>
    </location>
</feature>
<evidence type="ECO:0000256" key="1">
    <source>
        <dbReference type="SAM" id="Phobius"/>
    </source>
</evidence>
<reference evidence="2" key="1">
    <citation type="submission" date="2021-10" db="EMBL/GenBank/DDBJ databases">
        <title>Streptomyces nigrumlapis sp.nov.,an antimicrobial producing actinobacterium isolated from Black Gobi rocks.</title>
        <authorList>
            <person name="Wen Y."/>
            <person name="Zhang W."/>
            <person name="Liu X.G."/>
        </authorList>
    </citation>
    <scope>NUCLEOTIDE SEQUENCE</scope>
    <source>
        <strain evidence="2">ST13-2-2</strain>
    </source>
</reference>
<keyword evidence="1" id="KW-0472">Membrane</keyword>
<dbReference type="Proteomes" id="UP000830115">
    <property type="component" value="Chromosome"/>
</dbReference>
<keyword evidence="3" id="KW-1185">Reference proteome</keyword>
<proteinExistence type="predicted"/>
<dbReference type="InterPro" id="IPR007211">
    <property type="entry name" value="DUF378"/>
</dbReference>
<accession>A0ABY4LZS2</accession>
<dbReference type="RefSeq" id="WP_248861454.1">
    <property type="nucleotide sequence ID" value="NZ_CP086322.1"/>
</dbReference>